<sequence length="729" mass="80851">MGTTALRQLLKSLCSNSLWKYAVFWKLKQPSSMILTWEDGYCDYPKPRQHLDNISDDNYFDVVNEIYSSSCETNECDGGGRGYPIGLAVADMSCRQYALGEGVVGEVAYTGSHCWVLSENNFTIKFNSKVVPELIICIVQTILLVPVLPHGVLQLGSLEWVAEDLAMVAYVRDRFNTLHNVAGINVPFTSKGDILAQTSSLQSLILENLDEPSAIALSQLKADLTAFDCIRPNKKKLLTLNEVVPASTVQDATQESGTDLPGILGGESKNLIGVPPNYPIGRPTALHQSINGIQLDMLETKLFGLSCLDKSQAHPQLNNYKMGEFEERSYGVNPYSTGFTIEQPFGDTSANDTCHKSVGSVTSFPIDSELHEVLAPAFQRHTSEYLCDSSFLVEDSCCSSSLICNLDLFDSTQSSWFSKGDDEDYLLQSIVTSVSGCLDDSLTNRYDSVRSATTLSGQCADSFQSPSQSEASALMNDDSAPWSHFRSPFVSGDRSALTGSVSLNNMRSTSIDKKQQEKLNGSVQPRKGTKWSNVSKRRARVDENRRTRPRDRQMIQDRLKELRQLVPDGAKCSIDGLLERAVKHMLHLRSVTEQAEKLRKLANRTVANPKNHGSYETKNGGQNGSQNGTSMAFEVGSEHQICPILVEDLECPGHMLIEMLCNEHGLFLEIAQVIRNLELSILKGTIESHSNNTWAHFIVEGPKGFHRMDVFWRLMLLWQCKTKPITSKC</sequence>
<dbReference type="PANTHER" id="PTHR46196">
    <property type="entry name" value="TRANSCRIPTION FACTOR BHLH155-LIKE ISOFORM X1-RELATED"/>
    <property type="match status" value="1"/>
</dbReference>
<keyword evidence="8" id="KW-1185">Reference proteome</keyword>
<feature type="region of interest" description="Disordered" evidence="5">
    <location>
        <begin position="606"/>
        <end position="630"/>
    </location>
</feature>
<dbReference type="EMBL" id="CM017327">
    <property type="protein sequence ID" value="KAE8099341.1"/>
    <property type="molecule type" value="Genomic_DNA"/>
</dbReference>
<comment type="subcellular location">
    <subcellularLocation>
        <location evidence="1">Nucleus</location>
    </subcellularLocation>
</comment>
<dbReference type="PANTHER" id="PTHR46196:SF3">
    <property type="entry name" value="TRANSCRIPTION FACTOR LHW-LIKE ISOFORM X1"/>
    <property type="match status" value="1"/>
</dbReference>
<dbReference type="GO" id="GO:0005634">
    <property type="term" value="C:nucleus"/>
    <property type="evidence" value="ECO:0007669"/>
    <property type="project" value="UniProtKB-SubCell"/>
</dbReference>
<name>A0A5N6RIW1_9ROSI</name>
<keyword evidence="3" id="KW-0804">Transcription</keyword>
<evidence type="ECO:0000256" key="2">
    <source>
        <dbReference type="ARBA" id="ARBA00023015"/>
    </source>
</evidence>
<proteinExistence type="predicted"/>
<evidence type="ECO:0000313" key="8">
    <source>
        <dbReference type="Proteomes" id="UP000327013"/>
    </source>
</evidence>
<evidence type="ECO:0000256" key="4">
    <source>
        <dbReference type="ARBA" id="ARBA00023242"/>
    </source>
</evidence>
<reference evidence="7 8" key="1">
    <citation type="submission" date="2019-06" db="EMBL/GenBank/DDBJ databases">
        <title>A chromosomal-level reference genome of Carpinus fangiana (Coryloideae, Betulaceae).</title>
        <authorList>
            <person name="Yang X."/>
            <person name="Wang Z."/>
            <person name="Zhang L."/>
            <person name="Hao G."/>
            <person name="Liu J."/>
            <person name="Yang Y."/>
        </authorList>
    </citation>
    <scope>NUCLEOTIDE SEQUENCE [LARGE SCALE GENOMIC DNA]</scope>
    <source>
        <strain evidence="7">Cfa_2016G</strain>
        <tissue evidence="7">Leaf</tissue>
    </source>
</reference>
<dbReference type="Pfam" id="PF14215">
    <property type="entry name" value="bHLH-MYC_N"/>
    <property type="match status" value="1"/>
</dbReference>
<feature type="compositionally biased region" description="Basic and acidic residues" evidence="5">
    <location>
        <begin position="540"/>
        <end position="549"/>
    </location>
</feature>
<evidence type="ECO:0000256" key="3">
    <source>
        <dbReference type="ARBA" id="ARBA00023163"/>
    </source>
</evidence>
<dbReference type="PROSITE" id="PS50888">
    <property type="entry name" value="BHLH"/>
    <property type="match status" value="1"/>
</dbReference>
<dbReference type="CDD" id="cd04873">
    <property type="entry name" value="ACT_UUR-ACR-like"/>
    <property type="match status" value="1"/>
</dbReference>
<evidence type="ECO:0000256" key="5">
    <source>
        <dbReference type="SAM" id="MobiDB-lite"/>
    </source>
</evidence>
<evidence type="ECO:0000256" key="1">
    <source>
        <dbReference type="ARBA" id="ARBA00004123"/>
    </source>
</evidence>
<dbReference type="InterPro" id="IPR011598">
    <property type="entry name" value="bHLH_dom"/>
</dbReference>
<dbReference type="AlphaFoldDB" id="A0A5N6RIW1"/>
<dbReference type="Pfam" id="PF23176">
    <property type="entry name" value="bHLH_LHW"/>
    <property type="match status" value="1"/>
</dbReference>
<keyword evidence="4" id="KW-0539">Nucleus</keyword>
<dbReference type="OrthoDB" id="778365at2759"/>
<evidence type="ECO:0000259" key="6">
    <source>
        <dbReference type="PROSITE" id="PS50888"/>
    </source>
</evidence>
<organism evidence="7 8">
    <name type="scientific">Carpinus fangiana</name>
    <dbReference type="NCBI Taxonomy" id="176857"/>
    <lineage>
        <taxon>Eukaryota</taxon>
        <taxon>Viridiplantae</taxon>
        <taxon>Streptophyta</taxon>
        <taxon>Embryophyta</taxon>
        <taxon>Tracheophyta</taxon>
        <taxon>Spermatophyta</taxon>
        <taxon>Magnoliopsida</taxon>
        <taxon>eudicotyledons</taxon>
        <taxon>Gunneridae</taxon>
        <taxon>Pentapetalae</taxon>
        <taxon>rosids</taxon>
        <taxon>fabids</taxon>
        <taxon>Fagales</taxon>
        <taxon>Betulaceae</taxon>
        <taxon>Carpinus</taxon>
    </lineage>
</organism>
<evidence type="ECO:0000313" key="7">
    <source>
        <dbReference type="EMBL" id="KAE8099341.1"/>
    </source>
</evidence>
<accession>A0A5N6RIW1</accession>
<dbReference type="GO" id="GO:0046983">
    <property type="term" value="F:protein dimerization activity"/>
    <property type="evidence" value="ECO:0007669"/>
    <property type="project" value="InterPro"/>
</dbReference>
<keyword evidence="2" id="KW-0805">Transcription regulation</keyword>
<dbReference type="InterPro" id="IPR043561">
    <property type="entry name" value="LHW-like"/>
</dbReference>
<protein>
    <recommendedName>
        <fullName evidence="6">BHLH domain-containing protein</fullName>
    </recommendedName>
</protein>
<dbReference type="Proteomes" id="UP000327013">
    <property type="component" value="Chromosome 7"/>
</dbReference>
<feature type="region of interest" description="Disordered" evidence="5">
    <location>
        <begin position="506"/>
        <end position="549"/>
    </location>
</feature>
<gene>
    <name evidence="7" type="ORF">FH972_017331</name>
</gene>
<dbReference type="InterPro" id="IPR025610">
    <property type="entry name" value="MYC/MYB_N"/>
</dbReference>
<dbReference type="GO" id="GO:0003700">
    <property type="term" value="F:DNA-binding transcription factor activity"/>
    <property type="evidence" value="ECO:0007669"/>
    <property type="project" value="InterPro"/>
</dbReference>
<feature type="domain" description="BHLH" evidence="6">
    <location>
        <begin position="539"/>
        <end position="588"/>
    </location>
</feature>